<keyword evidence="2" id="KW-1185">Reference proteome</keyword>
<protein>
    <submittedName>
        <fullName evidence="1">Uncharacterized protein</fullName>
    </submittedName>
</protein>
<gene>
    <name evidence="1" type="primary">Acey_s0735.g1935</name>
    <name evidence="1" type="ORF">Y032_0735g1935</name>
</gene>
<name>A0A016WED1_9BILA</name>
<evidence type="ECO:0000313" key="1">
    <source>
        <dbReference type="EMBL" id="EYC38189.1"/>
    </source>
</evidence>
<sequence length="90" mass="9963">MVYGVSLVLKMAGYRSPGAKGAPAPCTVESAEIRDHQWVVLAGSSVENAKDMGPPSRRIIRSIAQRLKHSKSRRLNYYSADSYNRLKSNL</sequence>
<dbReference type="Proteomes" id="UP000024635">
    <property type="component" value="Unassembled WGS sequence"/>
</dbReference>
<evidence type="ECO:0000313" key="2">
    <source>
        <dbReference type="Proteomes" id="UP000024635"/>
    </source>
</evidence>
<comment type="caution">
    <text evidence="1">The sequence shown here is derived from an EMBL/GenBank/DDBJ whole genome shotgun (WGS) entry which is preliminary data.</text>
</comment>
<accession>A0A016WED1</accession>
<organism evidence="1 2">
    <name type="scientific">Ancylostoma ceylanicum</name>
    <dbReference type="NCBI Taxonomy" id="53326"/>
    <lineage>
        <taxon>Eukaryota</taxon>
        <taxon>Metazoa</taxon>
        <taxon>Ecdysozoa</taxon>
        <taxon>Nematoda</taxon>
        <taxon>Chromadorea</taxon>
        <taxon>Rhabditida</taxon>
        <taxon>Rhabditina</taxon>
        <taxon>Rhabditomorpha</taxon>
        <taxon>Strongyloidea</taxon>
        <taxon>Ancylostomatidae</taxon>
        <taxon>Ancylostomatinae</taxon>
        <taxon>Ancylostoma</taxon>
    </lineage>
</organism>
<proteinExistence type="predicted"/>
<reference evidence="2" key="1">
    <citation type="journal article" date="2015" name="Nat. Genet.">
        <title>The genome and transcriptome of the zoonotic hookworm Ancylostoma ceylanicum identify infection-specific gene families.</title>
        <authorList>
            <person name="Schwarz E.M."/>
            <person name="Hu Y."/>
            <person name="Antoshechkin I."/>
            <person name="Miller M.M."/>
            <person name="Sternberg P.W."/>
            <person name="Aroian R.V."/>
        </authorList>
    </citation>
    <scope>NUCLEOTIDE SEQUENCE</scope>
    <source>
        <strain evidence="2">HY135</strain>
    </source>
</reference>
<dbReference type="EMBL" id="JARK01000335">
    <property type="protein sequence ID" value="EYC38189.1"/>
    <property type="molecule type" value="Genomic_DNA"/>
</dbReference>
<dbReference type="AlphaFoldDB" id="A0A016WED1"/>